<dbReference type="EMBL" id="DS022248">
    <property type="protein sequence ID" value="EWG44911.1"/>
    <property type="molecule type" value="Genomic_DNA"/>
</dbReference>
<evidence type="ECO:0000313" key="1">
    <source>
        <dbReference type="EMBL" id="EWG44911.1"/>
    </source>
</evidence>
<dbReference type="AlphaFoldDB" id="W7M1Q9"/>
<evidence type="ECO:0000313" key="2">
    <source>
        <dbReference type="Proteomes" id="UP000009096"/>
    </source>
</evidence>
<keyword evidence="2" id="KW-1185">Reference proteome</keyword>
<accession>W7M1Q9</accession>
<dbReference type="VEuPathDB" id="FungiDB:FVEG_15749"/>
<name>W7M1Q9_GIBM7</name>
<dbReference type="EMBL" id="CM000579">
    <property type="protein sequence ID" value="EWG44911.1"/>
    <property type="molecule type" value="Genomic_DNA"/>
</dbReference>
<dbReference type="eggNOG" id="KOG1802">
    <property type="taxonomic scope" value="Eukaryota"/>
</dbReference>
<sequence length="809" mass="90881">MPKNNDSTRIAPKLAPKHNVPSTLKVPCLLQLNGNNTFGGKGLGIPTTIATSLLALRSTDKDSYLGLVIEFPLSAAVESTGFGRCHHIDFGSEKVIPSTTRRLTVKFPREEINITYQAATEEETTRYPTGKKYMTWVSAILGKGASVSVQGFGMPSSNPCYLTEGIVQPSASTTVMDGLSLLDIIQQRQFLFLAAHHDDIIKAKWSVASLAPNFDYGYGEDQSWDMEKYMKQLHEIEGHRFRTAWNFDTDASHVTAITQSIVQDFIWIQKWCLDMTTEMGWAYFVKQPVSQRSKRWLVIVKMDRDFWKGEEWSQACISGTMKLVVHPGPDELPESWTDDLSERYSARICHDPDEVRLLNRHPLTEKDFVTRNRVSFEWDLQLHDAKRQVDSVCGLLPSAAPNRQFFCDKGLEVSELGVGREALMMSLHRDLLRGDGFWKTMMAADPAVNEMASNMGDMDTGSQHQRMALSMLPSVNFLKEDGRSGWTETLLSEVSDADQRPLRFYLSNRPLGFGIITNGPNTDNTSIFPMAALAMHATVGTVMASAPTPTAVNKFASDLHTASRSAVSKYNIGRSQESSRRAALIIRGFQLQVECDAFKCLLQFPHLGNEAAGDDEWGVKLDWKLHLSATFWLLTCLGSQSLPPLHKEDARILHEFQYLLENSYIFTRLLERVSGKISWEEYVAGETVADTEIMKLMEMLIEVADIVCTTPSLAHTEDHLKKWKIERARGIAIDEAGGMSRGDLYSIWGNTLLPCFLAGDEEFIPLEVKSYHDRDADGNMRNRFGDDTRKSALEFLVATGWPVYRVRGQ</sequence>
<organism evidence="1 2">
    <name type="scientific">Gibberella moniliformis (strain M3125 / FGSC 7600)</name>
    <name type="common">Maize ear and stalk rot fungus</name>
    <name type="synonym">Fusarium verticillioides</name>
    <dbReference type="NCBI Taxonomy" id="334819"/>
    <lineage>
        <taxon>Eukaryota</taxon>
        <taxon>Fungi</taxon>
        <taxon>Dikarya</taxon>
        <taxon>Ascomycota</taxon>
        <taxon>Pezizomycotina</taxon>
        <taxon>Sordariomycetes</taxon>
        <taxon>Hypocreomycetidae</taxon>
        <taxon>Hypocreales</taxon>
        <taxon>Nectriaceae</taxon>
        <taxon>Fusarium</taxon>
        <taxon>Fusarium fujikuroi species complex</taxon>
    </lineage>
</organism>
<dbReference type="RefSeq" id="XP_018751102.1">
    <property type="nucleotide sequence ID" value="XM_018904945.1"/>
</dbReference>
<dbReference type="OrthoDB" id="6513042at2759"/>
<gene>
    <name evidence="1" type="ORF">FVEG_15749</name>
</gene>
<protein>
    <submittedName>
        <fullName evidence="1">Uncharacterized protein</fullName>
    </submittedName>
</protein>
<dbReference type="Proteomes" id="UP000009096">
    <property type="component" value="Chromosome 2"/>
</dbReference>
<dbReference type="GeneID" id="30072625"/>
<proteinExistence type="predicted"/>
<reference evidence="1 2" key="1">
    <citation type="journal article" date="2010" name="Nature">
        <title>Comparative genomics reveals mobile pathogenicity chromosomes in Fusarium.</title>
        <authorList>
            <person name="Ma L.J."/>
            <person name="van der Does H.C."/>
            <person name="Borkovich K.A."/>
            <person name="Coleman J.J."/>
            <person name="Daboussi M.J."/>
            <person name="Di Pietro A."/>
            <person name="Dufresne M."/>
            <person name="Freitag M."/>
            <person name="Grabherr M."/>
            <person name="Henrissat B."/>
            <person name="Houterman P.M."/>
            <person name="Kang S."/>
            <person name="Shim W.B."/>
            <person name="Woloshuk C."/>
            <person name="Xie X."/>
            <person name="Xu J.R."/>
            <person name="Antoniw J."/>
            <person name="Baker S.E."/>
            <person name="Bluhm B.H."/>
            <person name="Breakspear A."/>
            <person name="Brown D.W."/>
            <person name="Butchko R.A."/>
            <person name="Chapman S."/>
            <person name="Coulson R."/>
            <person name="Coutinho P.M."/>
            <person name="Danchin E.G."/>
            <person name="Diener A."/>
            <person name="Gale L.R."/>
            <person name="Gardiner D.M."/>
            <person name="Goff S."/>
            <person name="Hammond-Kosack K.E."/>
            <person name="Hilburn K."/>
            <person name="Hua-Van A."/>
            <person name="Jonkers W."/>
            <person name="Kazan K."/>
            <person name="Kodira C.D."/>
            <person name="Koehrsen M."/>
            <person name="Kumar L."/>
            <person name="Lee Y.H."/>
            <person name="Li L."/>
            <person name="Manners J.M."/>
            <person name="Miranda-Saavedra D."/>
            <person name="Mukherjee M."/>
            <person name="Park G."/>
            <person name="Park J."/>
            <person name="Park S.Y."/>
            <person name="Proctor R.H."/>
            <person name="Regev A."/>
            <person name="Ruiz-Roldan M.C."/>
            <person name="Sain D."/>
            <person name="Sakthikumar S."/>
            <person name="Sykes S."/>
            <person name="Schwartz D.C."/>
            <person name="Turgeon B.G."/>
            <person name="Wapinski I."/>
            <person name="Yoder O."/>
            <person name="Young S."/>
            <person name="Zeng Q."/>
            <person name="Zhou S."/>
            <person name="Galagan J."/>
            <person name="Cuomo C.A."/>
            <person name="Kistler H.C."/>
            <person name="Rep M."/>
        </authorList>
    </citation>
    <scope>NUCLEOTIDE SEQUENCE [LARGE SCALE GENOMIC DNA]</scope>
    <source>
        <strain evidence="2">M3125 / FGSC 7600</strain>
    </source>
</reference>
<dbReference type="KEGG" id="fvr:FVEG_15749"/>